<sequence length="964" mass="105637">MADSSQGPTYESPHVEYDDEYDDPATHPDLEYEGGDSFEYVNEGDLPEDAMYDEEEEEYDLEYDEEELSSSPSIPDENINFDLVYALHTFMATVDGQATVQKGDHLVLLDDSNSYWWLVRVMTSQEVGYIPAENIETPYERLARLNKHRNVEITTATEEDNDEPAADGVLVKSRALGDVNEQSGKVSALSRRELGSVQKQAQRTPPKKFGVLFGQSQYLEHSGNEATEDEYEYDGLDADDPIESTEPEVRTQAPDATALAPPAEVETRDSSLLGLEGLLGSADDAASQERTRPASLLGMPGSEKTFHVVRVFAGDDTASDATFKTVLLTRTTTAQDLVKQAMQRFALRNEDADDFQIVLHHIDGDEKALDPTECPLELLDELASLVDDDTSTTMPSKHDSVTSLMSLLDTSQSRLMFDYSDDRYGKLFLMRRGPVFDRSLPGEATADASTSMPIESQWRFTIQMALYHTDLPPGTYFDPESGEPMRGAPPCRATDLPRVQKRLLRFTKNATVAEVIEAGLSVFHITDAVVDGGDDVEARLWHGRPRTKYTLSARSIEGEQPLHPTSKVLAAFDTLPQLTPMEPDSKRKSLDAAIAPGSPGDLMHTDPLFILRLVPSEPAMAESLATASPQDTPRAGQPPVRESSPAMPAAAPVLPLVRPNSYHGIDVLLSDGQRLRSSRVLDSPRVRYSLVSPSNDSRDVSDVLQPVLENISLAHDQRPSPQADLLLLFTSQMASLPEASVQADMDLMMRHVATETCEPREPAAPSMAPALRRPAVSPRSSSARERVGGLHLPSQPLQRTSSVRSVSASETAEPHTISSLPHRIGDRVMSDSTVTTGTDRRGQERYNFHALYGIVDALVLETPSSGSDLTRPPSDLGSTESPQSSVVRASTVMAKMLEDTPAEKLQRDSNGLFALPWPTSDIPSVAVADTRHQYAPLMAQISALEAALDEQLLRVLAYQVPSST</sequence>
<dbReference type="SUPFAM" id="SSF50044">
    <property type="entry name" value="SH3-domain"/>
    <property type="match status" value="1"/>
</dbReference>
<dbReference type="Gene3D" id="2.30.30.40">
    <property type="entry name" value="SH3 Domains"/>
    <property type="match status" value="1"/>
</dbReference>
<dbReference type="InterPro" id="IPR001452">
    <property type="entry name" value="SH3_domain"/>
</dbReference>
<accession>A0AAF0EE68</accession>
<dbReference type="EMBL" id="CP119903">
    <property type="protein sequence ID" value="WFD23599.1"/>
    <property type="molecule type" value="Genomic_DNA"/>
</dbReference>
<dbReference type="SUPFAM" id="SSF54236">
    <property type="entry name" value="Ubiquitin-like"/>
    <property type="match status" value="1"/>
</dbReference>
<dbReference type="Pfam" id="PF00788">
    <property type="entry name" value="RA"/>
    <property type="match status" value="1"/>
</dbReference>
<dbReference type="PANTHER" id="PTHR47775:SF1">
    <property type="entry name" value="BUD SITE SELECTION PROTEIN 14"/>
    <property type="match status" value="1"/>
</dbReference>
<reference evidence="6" key="1">
    <citation type="submission" date="2023-03" db="EMBL/GenBank/DDBJ databases">
        <title>Mating type loci evolution in Malassezia.</title>
        <authorList>
            <person name="Coelho M.A."/>
        </authorList>
    </citation>
    <scope>NUCLEOTIDE SEQUENCE</scope>
    <source>
        <strain evidence="6">CBS 12830</strain>
    </source>
</reference>
<feature type="region of interest" description="Disordered" evidence="3">
    <location>
        <begin position="621"/>
        <end position="647"/>
    </location>
</feature>
<proteinExistence type="predicted"/>
<feature type="region of interest" description="Disordered" evidence="3">
    <location>
        <begin position="864"/>
        <end position="886"/>
    </location>
</feature>
<dbReference type="InterPro" id="IPR053039">
    <property type="entry name" value="Polarity_Bud-Selection_Reg"/>
</dbReference>
<evidence type="ECO:0000256" key="1">
    <source>
        <dbReference type="ARBA" id="ARBA00022443"/>
    </source>
</evidence>
<evidence type="ECO:0000313" key="7">
    <source>
        <dbReference type="Proteomes" id="UP001214415"/>
    </source>
</evidence>
<dbReference type="Pfam" id="PF00018">
    <property type="entry name" value="SH3_1"/>
    <property type="match status" value="1"/>
</dbReference>
<feature type="compositionally biased region" description="Low complexity" evidence="3">
    <location>
        <begin position="768"/>
        <end position="781"/>
    </location>
</feature>
<keyword evidence="1 2" id="KW-0728">SH3 domain</keyword>
<feature type="compositionally biased region" description="Polar residues" evidence="3">
    <location>
        <begin position="876"/>
        <end position="886"/>
    </location>
</feature>
<dbReference type="InterPro" id="IPR036028">
    <property type="entry name" value="SH3-like_dom_sf"/>
</dbReference>
<dbReference type="FunFam" id="2.30.30.40:FF:000035">
    <property type="entry name" value="SH3 domain containing protein"/>
    <property type="match status" value="1"/>
</dbReference>
<dbReference type="CDD" id="cd17043">
    <property type="entry name" value="RA"/>
    <property type="match status" value="1"/>
</dbReference>
<feature type="region of interest" description="Disordered" evidence="3">
    <location>
        <begin position="760"/>
        <end position="819"/>
    </location>
</feature>
<organism evidence="6 7">
    <name type="scientific">Malassezia equina</name>
    <dbReference type="NCBI Taxonomy" id="1381935"/>
    <lineage>
        <taxon>Eukaryota</taxon>
        <taxon>Fungi</taxon>
        <taxon>Dikarya</taxon>
        <taxon>Basidiomycota</taxon>
        <taxon>Ustilaginomycotina</taxon>
        <taxon>Malasseziomycetes</taxon>
        <taxon>Malasseziales</taxon>
        <taxon>Malasseziaceae</taxon>
        <taxon>Malassezia</taxon>
    </lineage>
</organism>
<evidence type="ECO:0000259" key="4">
    <source>
        <dbReference type="PROSITE" id="PS50002"/>
    </source>
</evidence>
<feature type="domain" description="Ras-associating" evidence="5">
    <location>
        <begin position="305"/>
        <end position="422"/>
    </location>
</feature>
<dbReference type="SMART" id="SM00326">
    <property type="entry name" value="SH3"/>
    <property type="match status" value="1"/>
</dbReference>
<gene>
    <name evidence="6" type="primary">BUD14</name>
    <name evidence="6" type="ORF">MEQU1_002293</name>
</gene>
<dbReference type="GO" id="GO:0007165">
    <property type="term" value="P:signal transduction"/>
    <property type="evidence" value="ECO:0007669"/>
    <property type="project" value="InterPro"/>
</dbReference>
<feature type="region of interest" description="Disordered" evidence="3">
    <location>
        <begin position="182"/>
        <end position="206"/>
    </location>
</feature>
<dbReference type="InterPro" id="IPR029071">
    <property type="entry name" value="Ubiquitin-like_domsf"/>
</dbReference>
<dbReference type="GO" id="GO:0008104">
    <property type="term" value="P:intracellular protein localization"/>
    <property type="evidence" value="ECO:0007669"/>
    <property type="project" value="TreeGrafter"/>
</dbReference>
<dbReference type="Proteomes" id="UP001214415">
    <property type="component" value="Chromosome 4"/>
</dbReference>
<evidence type="ECO:0000313" key="6">
    <source>
        <dbReference type="EMBL" id="WFD23599.1"/>
    </source>
</evidence>
<dbReference type="SMART" id="SM00314">
    <property type="entry name" value="RA"/>
    <property type="match status" value="1"/>
</dbReference>
<dbReference type="PROSITE" id="PS50002">
    <property type="entry name" value="SH3"/>
    <property type="match status" value="1"/>
</dbReference>
<feature type="compositionally biased region" description="Acidic residues" evidence="3">
    <location>
        <begin position="226"/>
        <end position="246"/>
    </location>
</feature>
<evidence type="ECO:0000256" key="3">
    <source>
        <dbReference type="SAM" id="MobiDB-lite"/>
    </source>
</evidence>
<evidence type="ECO:0000259" key="5">
    <source>
        <dbReference type="PROSITE" id="PS50200"/>
    </source>
</evidence>
<protein>
    <submittedName>
        <fullName evidence="6">Protein phosphatase regulator</fullName>
    </submittedName>
</protein>
<dbReference type="GO" id="GO:0030950">
    <property type="term" value="P:establishment or maintenance of actin cytoskeleton polarity"/>
    <property type="evidence" value="ECO:0007669"/>
    <property type="project" value="TreeGrafter"/>
</dbReference>
<dbReference type="PANTHER" id="PTHR47775">
    <property type="entry name" value="BUD SITE SELECTION PROTEIN 14"/>
    <property type="match status" value="1"/>
</dbReference>
<feature type="region of interest" description="Disordered" evidence="3">
    <location>
        <begin position="1"/>
        <end position="50"/>
    </location>
</feature>
<dbReference type="GO" id="GO:0051286">
    <property type="term" value="C:cell tip"/>
    <property type="evidence" value="ECO:0007669"/>
    <property type="project" value="TreeGrafter"/>
</dbReference>
<name>A0AAF0EE68_9BASI</name>
<feature type="domain" description="SH3" evidence="4">
    <location>
        <begin position="79"/>
        <end position="140"/>
    </location>
</feature>
<dbReference type="InterPro" id="IPR000159">
    <property type="entry name" value="RA_dom"/>
</dbReference>
<dbReference type="PROSITE" id="PS50200">
    <property type="entry name" value="RA"/>
    <property type="match status" value="1"/>
</dbReference>
<keyword evidence="7" id="KW-1185">Reference proteome</keyword>
<dbReference type="AlphaFoldDB" id="A0AAF0EE68"/>
<dbReference type="Gene3D" id="3.10.20.90">
    <property type="entry name" value="Phosphatidylinositol 3-kinase Catalytic Subunit, Chain A, domain 1"/>
    <property type="match status" value="1"/>
</dbReference>
<feature type="compositionally biased region" description="Polar residues" evidence="3">
    <location>
        <begin position="795"/>
        <end position="810"/>
    </location>
</feature>
<dbReference type="GO" id="GO:0015630">
    <property type="term" value="C:microtubule cytoskeleton"/>
    <property type="evidence" value="ECO:0007669"/>
    <property type="project" value="TreeGrafter"/>
</dbReference>
<evidence type="ECO:0000256" key="2">
    <source>
        <dbReference type="PROSITE-ProRule" id="PRU00192"/>
    </source>
</evidence>
<feature type="region of interest" description="Disordered" evidence="3">
    <location>
        <begin position="223"/>
        <end position="267"/>
    </location>
</feature>